<dbReference type="Proteomes" id="UP000250321">
    <property type="component" value="Unassembled WGS sequence"/>
</dbReference>
<evidence type="ECO:0000313" key="8">
    <source>
        <dbReference type="Proteomes" id="UP000250321"/>
    </source>
</evidence>
<keyword evidence="1" id="KW-0479">Metal-binding</keyword>
<evidence type="ECO:0000313" key="7">
    <source>
        <dbReference type="EMBL" id="PQQ11688.1"/>
    </source>
</evidence>
<dbReference type="OrthoDB" id="31154at2759"/>
<proteinExistence type="predicted"/>
<dbReference type="InterPro" id="IPR001878">
    <property type="entry name" value="Znf_CCHC"/>
</dbReference>
<reference evidence="7 8" key="1">
    <citation type="submission" date="2018-02" db="EMBL/GenBank/DDBJ databases">
        <title>Draft genome of wild Prunus yedoensis var. nudiflora.</title>
        <authorList>
            <person name="Baek S."/>
            <person name="Kim J.-H."/>
            <person name="Choi K."/>
            <person name="Kim G.-B."/>
            <person name="Cho A."/>
            <person name="Jang H."/>
            <person name="Shin C.-H."/>
            <person name="Yu H.-J."/>
            <person name="Mun J.-H."/>
        </authorList>
    </citation>
    <scope>NUCLEOTIDE SEQUENCE [LARGE SCALE GENOMIC DNA]</scope>
    <source>
        <strain evidence="8">cv. Jeju island</strain>
        <tissue evidence="7">Leaf</tissue>
    </source>
</reference>
<dbReference type="AlphaFoldDB" id="A0A314Z3C8"/>
<feature type="compositionally biased region" description="Basic residues" evidence="5">
    <location>
        <begin position="221"/>
        <end position="234"/>
    </location>
</feature>
<dbReference type="GO" id="GO:0003676">
    <property type="term" value="F:nucleic acid binding"/>
    <property type="evidence" value="ECO:0007669"/>
    <property type="project" value="InterPro"/>
</dbReference>
<feature type="region of interest" description="Disordered" evidence="5">
    <location>
        <begin position="153"/>
        <end position="344"/>
    </location>
</feature>
<protein>
    <submittedName>
        <fullName evidence="7">CAX-interacting protein 4</fullName>
    </submittedName>
</protein>
<comment type="caution">
    <text evidence="7">The sequence shown here is derived from an EMBL/GenBank/DDBJ whole genome shotgun (WGS) entry which is preliminary data.</text>
</comment>
<evidence type="ECO:0000256" key="2">
    <source>
        <dbReference type="ARBA" id="ARBA00022771"/>
    </source>
</evidence>
<keyword evidence="3" id="KW-0862">Zinc</keyword>
<feature type="compositionally biased region" description="Basic residues" evidence="5">
    <location>
        <begin position="248"/>
        <end position="257"/>
    </location>
</feature>
<evidence type="ECO:0000256" key="1">
    <source>
        <dbReference type="ARBA" id="ARBA00022723"/>
    </source>
</evidence>
<feature type="compositionally biased region" description="Basic residues" evidence="5">
    <location>
        <begin position="269"/>
        <end position="285"/>
    </location>
</feature>
<organism evidence="7 8">
    <name type="scientific">Prunus yedoensis var. nudiflora</name>
    <dbReference type="NCBI Taxonomy" id="2094558"/>
    <lineage>
        <taxon>Eukaryota</taxon>
        <taxon>Viridiplantae</taxon>
        <taxon>Streptophyta</taxon>
        <taxon>Embryophyta</taxon>
        <taxon>Tracheophyta</taxon>
        <taxon>Spermatophyta</taxon>
        <taxon>Magnoliopsida</taxon>
        <taxon>eudicotyledons</taxon>
        <taxon>Gunneridae</taxon>
        <taxon>Pentapetalae</taxon>
        <taxon>rosids</taxon>
        <taxon>fabids</taxon>
        <taxon>Rosales</taxon>
        <taxon>Rosaceae</taxon>
        <taxon>Amygdaloideae</taxon>
        <taxon>Amygdaleae</taxon>
        <taxon>Prunus</taxon>
    </lineage>
</organism>
<evidence type="ECO:0000259" key="6">
    <source>
        <dbReference type="PROSITE" id="PS50158"/>
    </source>
</evidence>
<feature type="domain" description="CCHC-type" evidence="6">
    <location>
        <begin position="108"/>
        <end position="123"/>
    </location>
</feature>
<feature type="compositionally biased region" description="Basic and acidic residues" evidence="5">
    <location>
        <begin position="199"/>
        <end position="208"/>
    </location>
</feature>
<dbReference type="EMBL" id="PJQY01000386">
    <property type="protein sequence ID" value="PQQ11688.1"/>
    <property type="molecule type" value="Genomic_DNA"/>
</dbReference>
<dbReference type="STRING" id="2094558.A0A314Z3C8"/>
<keyword evidence="8" id="KW-1185">Reference proteome</keyword>
<evidence type="ECO:0000256" key="4">
    <source>
        <dbReference type="PROSITE-ProRule" id="PRU00047"/>
    </source>
</evidence>
<sequence length="344" mass="39417">MRKISALANLTKLIQARKMFKKEEEGDLLRLASDQGFAGFDLRISKCLPQQEGFACPRTIGCIVVLPFKPMVYGRVQLDAENAYASFQGLLALARITGSNADEARGACKRCGRVGHLNFQCRNFLSVKEDKEKDPDTIQADVASELGKLKRKLGRTNGKNVAESEESEDEDEDSESSDSDYDSEIEKIIAQRNGKKAGRKDSTKKNEDSDGDGSDTDSGERKKRGRSKKRSSKRKYNDDSDDSDEGRKKRRKEKRRKRDESSDEDGERRRRHRKSRKEKRRRRSHRYSDDSESDSSEDSHSRKHRSRRSRKAVTPSDSDVDSRVGRGRKRSEKKSRKRHHEDDE</sequence>
<name>A0A314Z3C8_PRUYE</name>
<evidence type="ECO:0000256" key="5">
    <source>
        <dbReference type="SAM" id="MobiDB-lite"/>
    </source>
</evidence>
<feature type="compositionally biased region" description="Basic residues" evidence="5">
    <location>
        <begin position="301"/>
        <end position="311"/>
    </location>
</feature>
<gene>
    <name evidence="7" type="ORF">Pyn_33432</name>
</gene>
<dbReference type="PANTHER" id="PTHR31437">
    <property type="entry name" value="SREK1IP1 FAMILY MEMBER"/>
    <property type="match status" value="1"/>
</dbReference>
<keyword evidence="2 4" id="KW-0863">Zinc-finger</keyword>
<dbReference type="PROSITE" id="PS50158">
    <property type="entry name" value="ZF_CCHC"/>
    <property type="match status" value="1"/>
</dbReference>
<accession>A0A314Z3C8</accession>
<evidence type="ECO:0000256" key="3">
    <source>
        <dbReference type="ARBA" id="ARBA00022833"/>
    </source>
</evidence>
<feature type="compositionally biased region" description="Acidic residues" evidence="5">
    <location>
        <begin position="163"/>
        <end position="183"/>
    </location>
</feature>
<feature type="compositionally biased region" description="Basic residues" evidence="5">
    <location>
        <begin position="325"/>
        <end position="344"/>
    </location>
</feature>
<dbReference type="PANTHER" id="PTHR31437:SF1">
    <property type="entry name" value="PROTEIN SREK1IP1"/>
    <property type="match status" value="1"/>
</dbReference>
<dbReference type="GO" id="GO:0008270">
    <property type="term" value="F:zinc ion binding"/>
    <property type="evidence" value="ECO:0007669"/>
    <property type="project" value="UniProtKB-KW"/>
</dbReference>